<dbReference type="EMBL" id="JBHMEI010000004">
    <property type="protein sequence ID" value="MFB9201160.1"/>
    <property type="molecule type" value="Genomic_DNA"/>
</dbReference>
<dbReference type="PANTHER" id="PTHR33204:SF39">
    <property type="entry name" value="TRANSCRIPTIONAL REGULATORY PROTEIN"/>
    <property type="match status" value="1"/>
</dbReference>
<dbReference type="Pfam" id="PF01638">
    <property type="entry name" value="HxlR"/>
    <property type="match status" value="1"/>
</dbReference>
<evidence type="ECO:0000313" key="6">
    <source>
        <dbReference type="Proteomes" id="UP001589647"/>
    </source>
</evidence>
<organism evidence="5 6">
    <name type="scientific">Nonomuraea spiralis</name>
    <dbReference type="NCBI Taxonomy" id="46182"/>
    <lineage>
        <taxon>Bacteria</taxon>
        <taxon>Bacillati</taxon>
        <taxon>Actinomycetota</taxon>
        <taxon>Actinomycetes</taxon>
        <taxon>Streptosporangiales</taxon>
        <taxon>Streptosporangiaceae</taxon>
        <taxon>Nonomuraea</taxon>
    </lineage>
</organism>
<dbReference type="InterPro" id="IPR036390">
    <property type="entry name" value="WH_DNA-bd_sf"/>
</dbReference>
<dbReference type="PANTHER" id="PTHR33204">
    <property type="entry name" value="TRANSCRIPTIONAL REGULATOR, MARR FAMILY"/>
    <property type="match status" value="1"/>
</dbReference>
<accession>A0ABV5IAR0</accession>
<evidence type="ECO:0000256" key="3">
    <source>
        <dbReference type="ARBA" id="ARBA00023163"/>
    </source>
</evidence>
<dbReference type="InterPro" id="IPR036388">
    <property type="entry name" value="WH-like_DNA-bd_sf"/>
</dbReference>
<dbReference type="PROSITE" id="PS51118">
    <property type="entry name" value="HTH_HXLR"/>
    <property type="match status" value="1"/>
</dbReference>
<evidence type="ECO:0000256" key="2">
    <source>
        <dbReference type="ARBA" id="ARBA00023125"/>
    </source>
</evidence>
<dbReference type="Gene3D" id="1.10.10.10">
    <property type="entry name" value="Winged helix-like DNA-binding domain superfamily/Winged helix DNA-binding domain"/>
    <property type="match status" value="1"/>
</dbReference>
<keyword evidence="1" id="KW-0805">Transcription regulation</keyword>
<dbReference type="InterPro" id="IPR002577">
    <property type="entry name" value="HTH_HxlR"/>
</dbReference>
<dbReference type="SUPFAM" id="SSF46785">
    <property type="entry name" value="Winged helix' DNA-binding domain"/>
    <property type="match status" value="1"/>
</dbReference>
<gene>
    <name evidence="5" type="ORF">ACFFV7_08175</name>
</gene>
<keyword evidence="6" id="KW-1185">Reference proteome</keyword>
<keyword evidence="3" id="KW-0804">Transcription</keyword>
<name>A0ABV5IAR0_9ACTN</name>
<comment type="caution">
    <text evidence="5">The sequence shown here is derived from an EMBL/GenBank/DDBJ whole genome shotgun (WGS) entry which is preliminary data.</text>
</comment>
<evidence type="ECO:0000259" key="4">
    <source>
        <dbReference type="PROSITE" id="PS51118"/>
    </source>
</evidence>
<sequence length="125" mass="13897">MAEPLNPDMFADCGPATPVRVGDKWTAKIIRCLEQGPRRFTELQAPLRGITPKVLTESLRAMERDGLLTRTAYDEIPPRVEYALTPLGRSLLVPMAAGCEWSRRHLGELIDARESWHAAHAVPAP</sequence>
<keyword evidence="2" id="KW-0238">DNA-binding</keyword>
<dbReference type="RefSeq" id="WP_189650213.1">
    <property type="nucleotide sequence ID" value="NZ_BMRC01000012.1"/>
</dbReference>
<dbReference type="Proteomes" id="UP001589647">
    <property type="component" value="Unassembled WGS sequence"/>
</dbReference>
<evidence type="ECO:0000256" key="1">
    <source>
        <dbReference type="ARBA" id="ARBA00023015"/>
    </source>
</evidence>
<reference evidence="5 6" key="1">
    <citation type="submission" date="2024-09" db="EMBL/GenBank/DDBJ databases">
        <authorList>
            <person name="Sun Q."/>
            <person name="Mori K."/>
        </authorList>
    </citation>
    <scope>NUCLEOTIDE SEQUENCE [LARGE SCALE GENOMIC DNA]</scope>
    <source>
        <strain evidence="5 6">CCM 3426</strain>
    </source>
</reference>
<proteinExistence type="predicted"/>
<feature type="domain" description="HTH hxlR-type" evidence="4">
    <location>
        <begin position="6"/>
        <end position="110"/>
    </location>
</feature>
<evidence type="ECO:0000313" key="5">
    <source>
        <dbReference type="EMBL" id="MFB9201160.1"/>
    </source>
</evidence>
<protein>
    <submittedName>
        <fullName evidence="5">Winged helix-turn-helix transcriptional regulator</fullName>
    </submittedName>
</protein>